<dbReference type="PATRIC" id="fig|1234876.3.peg.1875"/>
<name>T0S2H1_LACLC</name>
<dbReference type="InterPro" id="IPR008964">
    <property type="entry name" value="Invasin/intimin_cell_adhesion"/>
</dbReference>
<dbReference type="Gene3D" id="3.30.2320.10">
    <property type="entry name" value="hypothetical protein PF0899 domain"/>
    <property type="match status" value="1"/>
</dbReference>
<organism evidence="2 3">
    <name type="scientific">Lactococcus cremoris subsp. cremoris TIFN6</name>
    <dbReference type="NCBI Taxonomy" id="1234876"/>
    <lineage>
        <taxon>Bacteria</taxon>
        <taxon>Bacillati</taxon>
        <taxon>Bacillota</taxon>
        <taxon>Bacilli</taxon>
        <taxon>Lactobacillales</taxon>
        <taxon>Streptococcaceae</taxon>
        <taxon>Lactococcus</taxon>
        <taxon>Lactococcus cremoris subsp. cremoris</taxon>
    </lineage>
</organism>
<feature type="domain" description="BIG2" evidence="1">
    <location>
        <begin position="300"/>
        <end position="377"/>
    </location>
</feature>
<protein>
    <submittedName>
        <fullName evidence="2">Major head protein</fullName>
    </submittedName>
</protein>
<proteinExistence type="predicted"/>
<evidence type="ECO:0000313" key="2">
    <source>
        <dbReference type="EMBL" id="EQC55585.1"/>
    </source>
</evidence>
<dbReference type="SUPFAM" id="SSF49373">
    <property type="entry name" value="Invasin/intimin cell-adhesion fragments"/>
    <property type="match status" value="1"/>
</dbReference>
<dbReference type="AlphaFoldDB" id="T0S2H1"/>
<dbReference type="Gene3D" id="3.30.2400.10">
    <property type="entry name" value="Major capsid protein gp5"/>
    <property type="match status" value="1"/>
</dbReference>
<dbReference type="SMART" id="SM00635">
    <property type="entry name" value="BID_2"/>
    <property type="match status" value="1"/>
</dbReference>
<dbReference type="Proteomes" id="UP000015854">
    <property type="component" value="Unassembled WGS sequence"/>
</dbReference>
<dbReference type="EMBL" id="ATBB01000439">
    <property type="protein sequence ID" value="EQC55585.1"/>
    <property type="molecule type" value="Genomic_DNA"/>
</dbReference>
<reference evidence="2 3" key="1">
    <citation type="journal article" date="2013" name="ISME J.">
        <title>Multifactorial diversity sustains microbial community stability.</title>
        <authorList>
            <person name="Erkus O."/>
            <person name="de Jager V.C."/>
            <person name="Spus M."/>
            <person name="van Alen-Boerrigter I.J."/>
            <person name="van Rijswijck I.M."/>
            <person name="Hazelwood L."/>
            <person name="Janssen P.W."/>
            <person name="van Hijum S.A."/>
            <person name="Kleerebezem M."/>
            <person name="Smid E.J."/>
        </authorList>
    </citation>
    <scope>NUCLEOTIDE SEQUENCE [LARGE SCALE GENOMIC DNA]</scope>
    <source>
        <strain evidence="2 3">TIFN6</strain>
    </source>
</reference>
<sequence length="382" mass="40599">MNRLQNKEKKHEKQKLKFNLQRFSGDVVTFLNSQVDPEVMGQMVAAQLPKAIKFSGIAPIDTTLAGQPGSTITLPKFKYSGDAKVVAEGAAIQMDELQTATQTATIKKVAKGMAITDEAVLSGYGDPVGEIQRQIRMAIASAVDNEIVAVAGTAALTVVSDVNLNLIDKLENTFVEAPDALEEQGFTQGVLFVSYKDAATLRQAAGVNWTRASELGDNILVSGAFGEVLGWTIVRSKKIKDGSPIAVKPGAMKTFLKRDVLVEFDREITKKVTQFTGDEHYVVAIVDETKIVRVQASPISVTGVTISQKTASMKVGATKELSAKVAPDNATNKAVTYSSSAKNIATVNSDGKVTAIAEGATNITVTTTDGSRTDVCAVTVTK</sequence>
<gene>
    <name evidence="2" type="ORF">LLT6_01800</name>
</gene>
<dbReference type="Pfam" id="PF02368">
    <property type="entry name" value="Big_2"/>
    <property type="match status" value="1"/>
</dbReference>
<evidence type="ECO:0000259" key="1">
    <source>
        <dbReference type="SMART" id="SM00635"/>
    </source>
</evidence>
<dbReference type="Gene3D" id="2.60.40.1080">
    <property type="match status" value="1"/>
</dbReference>
<comment type="caution">
    <text evidence="2">The sequence shown here is derived from an EMBL/GenBank/DDBJ whole genome shotgun (WGS) entry which is preliminary data.</text>
</comment>
<dbReference type="SUPFAM" id="SSF56563">
    <property type="entry name" value="Major capsid protein gp5"/>
    <property type="match status" value="1"/>
</dbReference>
<accession>T0S2H1</accession>
<dbReference type="InterPro" id="IPR003343">
    <property type="entry name" value="Big_2"/>
</dbReference>
<evidence type="ECO:0000313" key="3">
    <source>
        <dbReference type="Proteomes" id="UP000015854"/>
    </source>
</evidence>
<dbReference type="Pfam" id="PF25209">
    <property type="entry name" value="Phage_capsid_4"/>
    <property type="match status" value="1"/>
</dbReference>